<comment type="subcellular location">
    <subcellularLocation>
        <location evidence="1">Membrane</location>
        <topology evidence="1">Multi-pass membrane protein</topology>
    </subcellularLocation>
</comment>
<evidence type="ECO:0000256" key="7">
    <source>
        <dbReference type="ARBA" id="ARBA00023065"/>
    </source>
</evidence>
<dbReference type="AlphaFoldDB" id="A0A5E8CK82"/>
<feature type="transmembrane region" description="Helical" evidence="10">
    <location>
        <begin position="56"/>
        <end position="78"/>
    </location>
</feature>
<evidence type="ECO:0000256" key="1">
    <source>
        <dbReference type="ARBA" id="ARBA00004141"/>
    </source>
</evidence>
<evidence type="ECO:0000256" key="6">
    <source>
        <dbReference type="ARBA" id="ARBA00023053"/>
    </source>
</evidence>
<evidence type="ECO:0000256" key="9">
    <source>
        <dbReference type="ARBA" id="ARBA00023201"/>
    </source>
</evidence>
<dbReference type="EMBL" id="CABVLZ010000004">
    <property type="protein sequence ID" value="VVU95467.1"/>
    <property type="molecule type" value="Genomic_DNA"/>
</dbReference>
<reference evidence="12" key="1">
    <citation type="submission" date="2019-09" db="EMBL/GenBank/DDBJ databases">
        <authorList>
            <person name="Needham M D."/>
        </authorList>
    </citation>
    <scope>NUCLEOTIDE SEQUENCE</scope>
</reference>
<dbReference type="Gene3D" id="1.20.1530.20">
    <property type="match status" value="1"/>
</dbReference>
<feature type="transmembrane region" description="Helical" evidence="10">
    <location>
        <begin position="90"/>
        <end position="110"/>
    </location>
</feature>
<feature type="transmembrane region" description="Helical" evidence="10">
    <location>
        <begin position="180"/>
        <end position="202"/>
    </location>
</feature>
<evidence type="ECO:0000256" key="4">
    <source>
        <dbReference type="ARBA" id="ARBA00022692"/>
    </source>
</evidence>
<dbReference type="GO" id="GO:0015297">
    <property type="term" value="F:antiporter activity"/>
    <property type="evidence" value="ECO:0007669"/>
    <property type="project" value="UniProtKB-KW"/>
</dbReference>
<keyword evidence="7" id="KW-0406">Ion transport</keyword>
<keyword evidence="8 10" id="KW-0472">Membrane</keyword>
<dbReference type="GO" id="GO:1902600">
    <property type="term" value="P:proton transmembrane transport"/>
    <property type="evidence" value="ECO:0007669"/>
    <property type="project" value="InterPro"/>
</dbReference>
<dbReference type="Pfam" id="PF00999">
    <property type="entry name" value="Na_H_Exchanger"/>
    <property type="match status" value="1"/>
</dbReference>
<feature type="transmembrane region" description="Helical" evidence="10">
    <location>
        <begin position="337"/>
        <end position="357"/>
    </location>
</feature>
<evidence type="ECO:0000256" key="2">
    <source>
        <dbReference type="ARBA" id="ARBA00022448"/>
    </source>
</evidence>
<dbReference type="PANTHER" id="PTHR43562:SF3">
    <property type="entry name" value="SODIUM ION_PROTON EXCHANGER (EUROFUNG)"/>
    <property type="match status" value="1"/>
</dbReference>
<feature type="transmembrane region" description="Helical" evidence="10">
    <location>
        <begin position="248"/>
        <end position="268"/>
    </location>
</feature>
<organism evidence="12">
    <name type="scientific">seawater metagenome</name>
    <dbReference type="NCBI Taxonomy" id="1561972"/>
    <lineage>
        <taxon>unclassified sequences</taxon>
        <taxon>metagenomes</taxon>
        <taxon>ecological metagenomes</taxon>
    </lineage>
</organism>
<dbReference type="GO" id="GO:0016020">
    <property type="term" value="C:membrane"/>
    <property type="evidence" value="ECO:0007669"/>
    <property type="project" value="UniProtKB-SubCell"/>
</dbReference>
<feature type="transmembrane region" description="Helical" evidence="10">
    <location>
        <begin position="280"/>
        <end position="301"/>
    </location>
</feature>
<dbReference type="InterPro" id="IPR038770">
    <property type="entry name" value="Na+/solute_symporter_sf"/>
</dbReference>
<evidence type="ECO:0000256" key="10">
    <source>
        <dbReference type="SAM" id="Phobius"/>
    </source>
</evidence>
<feature type="transmembrane region" description="Helical" evidence="10">
    <location>
        <begin position="150"/>
        <end position="174"/>
    </location>
</feature>
<accession>A0A5E8CK82</accession>
<keyword evidence="2" id="KW-0813">Transport</keyword>
<dbReference type="GO" id="GO:0006814">
    <property type="term" value="P:sodium ion transport"/>
    <property type="evidence" value="ECO:0007669"/>
    <property type="project" value="UniProtKB-KW"/>
</dbReference>
<evidence type="ECO:0000256" key="8">
    <source>
        <dbReference type="ARBA" id="ARBA00023136"/>
    </source>
</evidence>
<proteinExistence type="predicted"/>
<keyword evidence="4 10" id="KW-0812">Transmembrane</keyword>
<feature type="transmembrane region" description="Helical" evidence="10">
    <location>
        <begin position="26"/>
        <end position="44"/>
    </location>
</feature>
<feature type="transmembrane region" description="Helical" evidence="10">
    <location>
        <begin position="307"/>
        <end position="330"/>
    </location>
</feature>
<evidence type="ECO:0000259" key="11">
    <source>
        <dbReference type="Pfam" id="PF00999"/>
    </source>
</evidence>
<feature type="transmembrane region" description="Helical" evidence="10">
    <location>
        <begin position="369"/>
        <end position="389"/>
    </location>
</feature>
<evidence type="ECO:0000256" key="5">
    <source>
        <dbReference type="ARBA" id="ARBA00022989"/>
    </source>
</evidence>
<keyword evidence="6" id="KW-0915">Sodium</keyword>
<gene>
    <name evidence="12" type="ORF">CPAV1605_1218</name>
</gene>
<evidence type="ECO:0000313" key="12">
    <source>
        <dbReference type="EMBL" id="VVU95467.1"/>
    </source>
</evidence>
<sequence>MQGNFMDFIYVSIFLLSICLVRRTFLFFNICPLIGDIINGIIFGPNVLNLVPFKDAFIFLGYFGLLFLILESGIDFNLEKIKSKYKITSLIALLGILMPFGLSLLLIYLLCNPDNLFGFLLAAFSIAPTSIGLSLKVLEENKKLDSDFGQLIISIAICDDIIAIIGFSIFNNLLNRSNEIGILIVLSFLPIIFSILGAYLAYKIWPQSINKILTFFKNKQGIHFEIHEQIVSFCFFILALIYGTIGHFIGSELLGVFFAGLSFSRVDNIHKIWKHQVKRLAKWLSIIFFSATIGFSIPINAMFNLEAFGIGIIIFIISGIICKITAPYLLLNEYKTFVGFALVARGELSFIMADFAFQKNLIDDFHYAILMWVFLLSAFCSPIVLNYLIKKINNKEKQDYDNNDNTITEIRITGAYHHNMIDDILDILEEISYEVISSIMYKHGEKSNEIIKVKNKAEIIPNEVIKELILKAIGDRTELVEINTQELEIIDELNQQITLEIKGINGLTVFNEFCQKLHVLDLEPFTIFSEILIVEQIIKILIKKRTPNNFDIWVKKIRELLDDKINDCQIDLEIIP</sequence>
<evidence type="ECO:0000256" key="3">
    <source>
        <dbReference type="ARBA" id="ARBA00022449"/>
    </source>
</evidence>
<keyword evidence="9" id="KW-0739">Sodium transport</keyword>
<dbReference type="InterPro" id="IPR006153">
    <property type="entry name" value="Cation/H_exchanger_TM"/>
</dbReference>
<dbReference type="PANTHER" id="PTHR43562">
    <property type="entry name" value="NAPA-TYPE SODIUM/HYDROGEN ANTIPORTER"/>
    <property type="match status" value="1"/>
</dbReference>
<feature type="domain" description="Cation/H+ exchanger transmembrane" evidence="11">
    <location>
        <begin position="16"/>
        <end position="388"/>
    </location>
</feature>
<keyword evidence="5 10" id="KW-1133">Transmembrane helix</keyword>
<keyword evidence="3" id="KW-0050">Antiport</keyword>
<name>A0A5E8CK82_9ZZZZ</name>
<protein>
    <submittedName>
        <fullName evidence="12">Sodium/hydrogen exchanger family</fullName>
    </submittedName>
</protein>